<organism evidence="1 2">
    <name type="scientific">Mesorhizobium delmotii</name>
    <dbReference type="NCBI Taxonomy" id="1631247"/>
    <lineage>
        <taxon>Bacteria</taxon>
        <taxon>Pseudomonadati</taxon>
        <taxon>Pseudomonadota</taxon>
        <taxon>Alphaproteobacteria</taxon>
        <taxon>Hyphomicrobiales</taxon>
        <taxon>Phyllobacteriaceae</taxon>
        <taxon>Mesorhizobium</taxon>
    </lineage>
</organism>
<proteinExistence type="predicted"/>
<sequence length="105" mass="11831">MSLDISVDANPTQAAMPKKAMCRMMDECAVVVTRRELNPCGTRREIFFGMQEPKAEIRKDPDCPDGRNDPVCHPESHMCPDCRHANRYHAPALAIGVSRWSSRCD</sequence>
<reference evidence="2" key="1">
    <citation type="submission" date="2016-12" db="EMBL/GenBank/DDBJ databases">
        <authorList>
            <person name="Brunel B."/>
        </authorList>
    </citation>
    <scope>NUCLEOTIDE SEQUENCE [LARGE SCALE GENOMIC DNA]</scope>
</reference>
<accession>A0A2P9APE4</accession>
<evidence type="ECO:0000313" key="1">
    <source>
        <dbReference type="EMBL" id="SJM33027.1"/>
    </source>
</evidence>
<dbReference type="AlphaFoldDB" id="A0A2P9APE4"/>
<protein>
    <submittedName>
        <fullName evidence="1">Uncharacterized protein</fullName>
    </submittedName>
</protein>
<evidence type="ECO:0000313" key="2">
    <source>
        <dbReference type="Proteomes" id="UP000245698"/>
    </source>
</evidence>
<dbReference type="EMBL" id="FUIG01000041">
    <property type="protein sequence ID" value="SJM33027.1"/>
    <property type="molecule type" value="Genomic_DNA"/>
</dbReference>
<name>A0A2P9APE4_9HYPH</name>
<gene>
    <name evidence="1" type="ORF">BQ8482_330162</name>
</gene>
<keyword evidence="2" id="KW-1185">Reference proteome</keyword>
<dbReference type="Proteomes" id="UP000245698">
    <property type="component" value="Unassembled WGS sequence"/>
</dbReference>